<dbReference type="PANTHER" id="PTHR47431">
    <property type="entry name" value="ZN(II)2CYS6 TRANSCRIPTION FACTOR (EUROFUNG)-RELATED"/>
    <property type="match status" value="1"/>
</dbReference>
<dbReference type="OMA" id="WDLFIID"/>
<dbReference type="Pfam" id="PF04082">
    <property type="entry name" value="Fungal_trans"/>
    <property type="match status" value="1"/>
</dbReference>
<keyword evidence="6" id="KW-1185">Reference proteome</keyword>
<dbReference type="InterPro" id="IPR001138">
    <property type="entry name" value="Zn2Cys6_DnaBD"/>
</dbReference>
<feature type="compositionally biased region" description="Polar residues" evidence="3">
    <location>
        <begin position="40"/>
        <end position="50"/>
    </location>
</feature>
<dbReference type="InterPro" id="IPR007219">
    <property type="entry name" value="XnlR_reg_dom"/>
</dbReference>
<dbReference type="AlphaFoldDB" id="G2X6X1"/>
<evidence type="ECO:0000313" key="6">
    <source>
        <dbReference type="Proteomes" id="UP000001611"/>
    </source>
</evidence>
<reference evidence="5 6" key="1">
    <citation type="submission" date="2008-03" db="EMBL/GenBank/DDBJ databases">
        <title>The Genome Sequence of Verticillium dahliae VdLs.17.</title>
        <authorList>
            <consortium name="The Broad Institute Genome Sequencing Platform"/>
            <person name="Ma L.-J.J."/>
            <person name="Klosterman S.J."/>
            <person name="Subbarao K."/>
            <person name="Dobinson K."/>
            <person name="Veronese P."/>
            <person name="Kang S."/>
            <person name="Gold S.E."/>
            <person name="Young S."/>
            <person name="Jaffe D."/>
            <person name="Gnerre S."/>
            <person name="Berlin A."/>
            <person name="Heiman D."/>
            <person name="Hepburn T."/>
            <person name="Sykes S."/>
            <person name="Alvarado L."/>
            <person name="Kodira C.D."/>
            <person name="Lander E."/>
            <person name="Galagan J."/>
            <person name="Nusbaum C."/>
            <person name="Birren B."/>
        </authorList>
    </citation>
    <scope>NUCLEOTIDE SEQUENCE [LARGE SCALE GENOMIC DNA]</scope>
    <source>
        <strain evidence="6">VdLs.17 / ATCC MYA-4575 / FGSC 10137</strain>
    </source>
</reference>
<keyword evidence="1" id="KW-0479">Metal-binding</keyword>
<dbReference type="GO" id="GO:0006351">
    <property type="term" value="P:DNA-templated transcription"/>
    <property type="evidence" value="ECO:0007669"/>
    <property type="project" value="InterPro"/>
</dbReference>
<accession>G2X6X1</accession>
<dbReference type="GO" id="GO:0008270">
    <property type="term" value="F:zinc ion binding"/>
    <property type="evidence" value="ECO:0007669"/>
    <property type="project" value="InterPro"/>
</dbReference>
<evidence type="ECO:0000313" key="5">
    <source>
        <dbReference type="EMBL" id="EGY14739.1"/>
    </source>
</evidence>
<dbReference type="KEGG" id="vda:VDAG_05903"/>
<dbReference type="SMART" id="SM00066">
    <property type="entry name" value="GAL4"/>
    <property type="match status" value="1"/>
</dbReference>
<dbReference type="GeneID" id="20707366"/>
<dbReference type="GO" id="GO:0000981">
    <property type="term" value="F:DNA-binding transcription factor activity, RNA polymerase II-specific"/>
    <property type="evidence" value="ECO:0007669"/>
    <property type="project" value="InterPro"/>
</dbReference>
<dbReference type="PROSITE" id="PS50048">
    <property type="entry name" value="ZN2_CY6_FUNGAL_2"/>
    <property type="match status" value="1"/>
</dbReference>
<dbReference type="EMBL" id="DS572705">
    <property type="protein sequence ID" value="EGY14739.1"/>
    <property type="molecule type" value="Genomic_DNA"/>
</dbReference>
<feature type="compositionally biased region" description="Polar residues" evidence="3">
    <location>
        <begin position="15"/>
        <end position="26"/>
    </location>
</feature>
<evidence type="ECO:0000256" key="1">
    <source>
        <dbReference type="ARBA" id="ARBA00022723"/>
    </source>
</evidence>
<name>G2X6X1_VERDV</name>
<evidence type="ECO:0000256" key="2">
    <source>
        <dbReference type="ARBA" id="ARBA00023242"/>
    </source>
</evidence>
<evidence type="ECO:0000256" key="3">
    <source>
        <dbReference type="SAM" id="MobiDB-lite"/>
    </source>
</evidence>
<dbReference type="eggNOG" id="ENOG502RF8N">
    <property type="taxonomic scope" value="Eukaryota"/>
</dbReference>
<evidence type="ECO:0000259" key="4">
    <source>
        <dbReference type="PROSITE" id="PS50048"/>
    </source>
</evidence>
<organism evidence="5 6">
    <name type="scientific">Verticillium dahliae (strain VdLs.17 / ATCC MYA-4575 / FGSC 10137)</name>
    <name type="common">Verticillium wilt</name>
    <dbReference type="NCBI Taxonomy" id="498257"/>
    <lineage>
        <taxon>Eukaryota</taxon>
        <taxon>Fungi</taxon>
        <taxon>Dikarya</taxon>
        <taxon>Ascomycota</taxon>
        <taxon>Pezizomycotina</taxon>
        <taxon>Sordariomycetes</taxon>
        <taxon>Hypocreomycetidae</taxon>
        <taxon>Glomerellales</taxon>
        <taxon>Plectosphaerellaceae</taxon>
        <taxon>Verticillium</taxon>
    </lineage>
</organism>
<dbReference type="PANTHER" id="PTHR47431:SF1">
    <property type="entry name" value="ZN(II)2CYS6 TRANSCRIPTION FACTOR (EUROFUNG)"/>
    <property type="match status" value="1"/>
</dbReference>
<dbReference type="HOGENOM" id="CLU_015502_0_1_1"/>
<keyword evidence="2" id="KW-0539">Nucleus</keyword>
<feature type="compositionally biased region" description="Polar residues" evidence="3">
    <location>
        <begin position="116"/>
        <end position="126"/>
    </location>
</feature>
<dbReference type="InParanoid" id="G2X6X1"/>
<feature type="domain" description="Zn(2)-C6 fungal-type" evidence="4">
    <location>
        <begin position="63"/>
        <end position="92"/>
    </location>
</feature>
<gene>
    <name evidence="5" type="ORF">VDAG_05903</name>
</gene>
<dbReference type="SUPFAM" id="SSF57701">
    <property type="entry name" value="Zn2/Cys6 DNA-binding domain"/>
    <property type="match status" value="1"/>
</dbReference>
<dbReference type="OrthoDB" id="5367487at2759"/>
<protein>
    <submittedName>
        <fullName evidence="5">C6 zinc finger domain-containing protein</fullName>
    </submittedName>
</protein>
<dbReference type="Proteomes" id="UP000001611">
    <property type="component" value="Chromosome 4"/>
</dbReference>
<dbReference type="PROSITE" id="PS00463">
    <property type="entry name" value="ZN2_CY6_FUNGAL_1"/>
    <property type="match status" value="1"/>
</dbReference>
<sequence>MESMSVLNPEVPLSNPASMSDGSPNPSILVPDTTPPASRDSPNTTSSATSEARPTQPPTTPAACLGCRSKHLKCDGQNPCGRCRASESECVYVASRRGYKGPRRGTAANPNKRARSSSPPTSTVSIGDSCPMLLGATTSAAMPVSMAPYALGGPVLPNTPQAAYAATPHLSDIHNLQLYRPFGNPNGYQSNQLSLSHHGGLIPTQGPAQTPAERCLDSFYRHFHAGHPFVLPKAWLFRVLGDADIEPLLAAMRWVGSLFVDVGPARAAFFDEAIRLVQDPSTKKDGFLVQALTLLIVGTDGSCQQEKARQLLADAERIALEIELNTRAYATVHGRGIPILEESWRRTWWDLYVVDGMVAGVHRQTNFLLFDVPADVGLPCEEHQFLSGNIPQPMYLEDLEDREFSGETREFSSFSYRIAAGRNLGKFMRVPPIFGPEDENLARIEALLTNWRMHLPPAKRDALSQKLQSDEMIFQASMMTHATSIMLHQPHSQLDSSPTRSVTSCAPHRPVPSGDYFNAHTNHTVASAAEISRMITHRVPLLSHTHFFTCVITLSSIVHLCRWALIYIPHDDDELRQQLRLNIGALSELSPVWRAADTALGQVRGVAQEIYRAKKASQINPGYWTGYSSEEVMTSIATDETIMNEIEVGLPTAYGWSRGNLLKMIYQASVLGFEGGHNTDAPGFSSIALPKLVQLNQCSPRRRLSTWLVRPKVPNQYTMDDEI</sequence>
<dbReference type="CDD" id="cd00067">
    <property type="entry name" value="GAL4"/>
    <property type="match status" value="1"/>
</dbReference>
<dbReference type="GO" id="GO:0003677">
    <property type="term" value="F:DNA binding"/>
    <property type="evidence" value="ECO:0007669"/>
    <property type="project" value="InterPro"/>
</dbReference>
<feature type="region of interest" description="Disordered" evidence="3">
    <location>
        <begin position="99"/>
        <end position="126"/>
    </location>
</feature>
<feature type="region of interest" description="Disordered" evidence="3">
    <location>
        <begin position="1"/>
        <end position="62"/>
    </location>
</feature>
<dbReference type="RefSeq" id="XP_009653595.1">
    <property type="nucleotide sequence ID" value="XM_009655300.1"/>
</dbReference>
<dbReference type="CDD" id="cd12148">
    <property type="entry name" value="fungal_TF_MHR"/>
    <property type="match status" value="1"/>
</dbReference>
<proteinExistence type="predicted"/>
<dbReference type="Gene3D" id="4.10.240.10">
    <property type="entry name" value="Zn(2)-C6 fungal-type DNA-binding domain"/>
    <property type="match status" value="1"/>
</dbReference>
<dbReference type="Pfam" id="PF00172">
    <property type="entry name" value="Zn_clus"/>
    <property type="match status" value="1"/>
</dbReference>
<dbReference type="InterPro" id="IPR036864">
    <property type="entry name" value="Zn2-C6_fun-type_DNA-bd_sf"/>
</dbReference>